<reference evidence="3" key="1">
    <citation type="submission" date="2022-07" db="EMBL/GenBank/DDBJ databases">
        <title>The genome of Lyophyllum shimeji provides insight into the initial evolution of ectomycorrhizal fungal genome.</title>
        <authorList>
            <person name="Kobayashi Y."/>
            <person name="Shibata T."/>
            <person name="Hirakawa H."/>
            <person name="Shigenobu S."/>
            <person name="Nishiyama T."/>
            <person name="Yamada A."/>
            <person name="Hasebe M."/>
            <person name="Kawaguchi M."/>
        </authorList>
    </citation>
    <scope>NUCLEOTIDE SEQUENCE</scope>
    <source>
        <strain evidence="3">AT787</strain>
    </source>
</reference>
<evidence type="ECO:0000259" key="2">
    <source>
        <dbReference type="Pfam" id="PF03235"/>
    </source>
</evidence>
<dbReference type="Proteomes" id="UP001063166">
    <property type="component" value="Unassembled WGS sequence"/>
</dbReference>
<feature type="domain" description="GmrSD restriction endonucleases N-terminal" evidence="2">
    <location>
        <begin position="66"/>
        <end position="175"/>
    </location>
</feature>
<evidence type="ECO:0000313" key="3">
    <source>
        <dbReference type="EMBL" id="GLB33887.1"/>
    </source>
</evidence>
<proteinExistence type="predicted"/>
<gene>
    <name evidence="3" type="ORF">LshimejAT787_0107710</name>
</gene>
<name>A0A9P3PEA6_LYOSH</name>
<dbReference type="EMBL" id="BRPK01000001">
    <property type="protein sequence ID" value="GLB33887.1"/>
    <property type="molecule type" value="Genomic_DNA"/>
</dbReference>
<evidence type="ECO:0000313" key="4">
    <source>
        <dbReference type="Proteomes" id="UP001063166"/>
    </source>
</evidence>
<dbReference type="AlphaFoldDB" id="A0A9P3PEA6"/>
<keyword evidence="4" id="KW-1185">Reference proteome</keyword>
<accession>A0A9P3PEA6</accession>
<organism evidence="3 4">
    <name type="scientific">Lyophyllum shimeji</name>
    <name type="common">Hon-shimeji</name>
    <name type="synonym">Tricholoma shimeji</name>
    <dbReference type="NCBI Taxonomy" id="47721"/>
    <lineage>
        <taxon>Eukaryota</taxon>
        <taxon>Fungi</taxon>
        <taxon>Dikarya</taxon>
        <taxon>Basidiomycota</taxon>
        <taxon>Agaricomycotina</taxon>
        <taxon>Agaricomycetes</taxon>
        <taxon>Agaricomycetidae</taxon>
        <taxon>Agaricales</taxon>
        <taxon>Tricholomatineae</taxon>
        <taxon>Lyophyllaceae</taxon>
        <taxon>Lyophyllum</taxon>
    </lineage>
</organism>
<dbReference type="Pfam" id="PF03235">
    <property type="entry name" value="GmrSD_N"/>
    <property type="match status" value="1"/>
</dbReference>
<feature type="region of interest" description="Disordered" evidence="1">
    <location>
        <begin position="1"/>
        <end position="35"/>
    </location>
</feature>
<sequence>MSLPLPTIAVVTQPKSEPQSEPDLDELYEDADSETEDPNVFRIRDALEAPVRNELTIRELHGYIHEGKIDLDPSYQRDVVWPESKQIALIDSILRNYYIPPIVFAVQSPEGDEDEVRICVDGKQRLTSIQKFCDGQIPHKDLKTKKLFWFTLPESLRGVRTELPESAKELFSQKIITCMEYHNITPGAERDIFQRVQMGMTLTGAEKLQAISSPWTEWICELESRHVAVDGGLSSVLEWDTKRGRDFQNIAYFVSCCDGLPEAEHIPTAQKMEKADIEEVLTEFWKIATNRDLNRGLNIGSRLAPAEFVYIGVLLYVLRKRPIEERAACITHLRKAIRAQFRDIRLNSSVCKSLWAIVRDLEENGSRVLSRSKADTKSRKRRKLDTEDEDEDYRPNAISSLGKAAQTRGKKKHGI</sequence>
<evidence type="ECO:0000256" key="1">
    <source>
        <dbReference type="SAM" id="MobiDB-lite"/>
    </source>
</evidence>
<protein>
    <recommendedName>
        <fullName evidence="2">GmrSD restriction endonucleases N-terminal domain-containing protein</fullName>
    </recommendedName>
</protein>
<dbReference type="OrthoDB" id="5419821at2759"/>
<feature type="region of interest" description="Disordered" evidence="1">
    <location>
        <begin position="368"/>
        <end position="415"/>
    </location>
</feature>
<dbReference type="InterPro" id="IPR004919">
    <property type="entry name" value="GmrSD_N"/>
</dbReference>
<dbReference type="PANTHER" id="PTHR39639">
    <property type="entry name" value="CHROMOSOME 16, WHOLE GENOME SHOTGUN SEQUENCE"/>
    <property type="match status" value="1"/>
</dbReference>
<feature type="compositionally biased region" description="Acidic residues" evidence="1">
    <location>
        <begin position="20"/>
        <end position="35"/>
    </location>
</feature>
<comment type="caution">
    <text evidence="3">The sequence shown here is derived from an EMBL/GenBank/DDBJ whole genome shotgun (WGS) entry which is preliminary data.</text>
</comment>
<dbReference type="PANTHER" id="PTHR39639:SF1">
    <property type="entry name" value="DUF262 DOMAIN-CONTAINING PROTEIN"/>
    <property type="match status" value="1"/>
</dbReference>